<sequence length="39" mass="4346">MLSASKGILEIISQEWLSGMYDVLRPKVSSLRGSLQKHS</sequence>
<reference evidence="1" key="1">
    <citation type="journal article" date="2014" name="Front. Microbiol.">
        <title>High frequency of phylogenetically diverse reductive dehalogenase-homologous genes in deep subseafloor sedimentary metagenomes.</title>
        <authorList>
            <person name="Kawai M."/>
            <person name="Futagami T."/>
            <person name="Toyoda A."/>
            <person name="Takaki Y."/>
            <person name="Nishi S."/>
            <person name="Hori S."/>
            <person name="Arai W."/>
            <person name="Tsubouchi T."/>
            <person name="Morono Y."/>
            <person name="Uchiyama I."/>
            <person name="Ito T."/>
            <person name="Fujiyama A."/>
            <person name="Inagaki F."/>
            <person name="Takami H."/>
        </authorList>
    </citation>
    <scope>NUCLEOTIDE SEQUENCE</scope>
    <source>
        <strain evidence="1">Expedition CK06-06</strain>
    </source>
</reference>
<name>X1NSQ4_9ZZZZ</name>
<evidence type="ECO:0000313" key="1">
    <source>
        <dbReference type="EMBL" id="GAI33256.1"/>
    </source>
</evidence>
<organism evidence="1">
    <name type="scientific">marine sediment metagenome</name>
    <dbReference type="NCBI Taxonomy" id="412755"/>
    <lineage>
        <taxon>unclassified sequences</taxon>
        <taxon>metagenomes</taxon>
        <taxon>ecological metagenomes</taxon>
    </lineage>
</organism>
<accession>X1NSQ4</accession>
<proteinExistence type="predicted"/>
<protein>
    <submittedName>
        <fullName evidence="1">Uncharacterized protein</fullName>
    </submittedName>
</protein>
<dbReference type="EMBL" id="BARV01028335">
    <property type="protein sequence ID" value="GAI33256.1"/>
    <property type="molecule type" value="Genomic_DNA"/>
</dbReference>
<dbReference type="AlphaFoldDB" id="X1NSQ4"/>
<gene>
    <name evidence="1" type="ORF">S06H3_45392</name>
</gene>
<comment type="caution">
    <text evidence="1">The sequence shown here is derived from an EMBL/GenBank/DDBJ whole genome shotgun (WGS) entry which is preliminary data.</text>
</comment>